<dbReference type="PANTHER" id="PTHR18919">
    <property type="entry name" value="ACETYL-COA C-ACYLTRANSFERASE"/>
    <property type="match status" value="1"/>
</dbReference>
<dbReference type="PANTHER" id="PTHR18919:SF107">
    <property type="entry name" value="ACETYL-COA ACETYLTRANSFERASE, CYTOSOLIC"/>
    <property type="match status" value="1"/>
</dbReference>
<comment type="similarity">
    <text evidence="1 7">Belongs to the thiolase-like superfamily. Thiolase family.</text>
</comment>
<evidence type="ECO:0000256" key="2">
    <source>
        <dbReference type="ARBA" id="ARBA00012705"/>
    </source>
</evidence>
<dbReference type="STRING" id="1291764.GCA_001311235_00049"/>
<dbReference type="InterPro" id="IPR002155">
    <property type="entry name" value="Thiolase"/>
</dbReference>
<dbReference type="FunFam" id="3.40.47.10:FF:000010">
    <property type="entry name" value="Acetyl-CoA acetyltransferase (Thiolase)"/>
    <property type="match status" value="1"/>
</dbReference>
<sequence length="383" mass="40646">MINETVILDSCRTPMGKYNGILSSYSSSQLGKILVEQMLERNPKSKGAIDQLIFGSVITAGQGQNIARQISVHAGIPVEVPAMTINEVCGSGMKSAILASQAIQLGESQVALVGGVEMMSNTPLVSADKEGNELNAMARDGLMDAFSDQLMGNTVEVLANEYNISREEMDQFSLRSHQKAVAAIAADKFADEIIKVDDIGDVDQCPRPDTSFEKLASLRTVYQAEGKLTAGNSSPVSDGASALLLASGQFAKENELDVLAIIKATSEVGVEPARMGISPINAIQKVLKKAEMTLDQIDLFEINEAFAASSLIIERELNIPSEKVNIYGGAIALGHPLGSTGARLVGTLSRELIQENKHFGIASLCIGGGLGLAVLIENPHFTM</sequence>
<dbReference type="Gene3D" id="3.40.47.10">
    <property type="match status" value="2"/>
</dbReference>
<evidence type="ECO:0000256" key="4">
    <source>
        <dbReference type="ARBA" id="ARBA00023315"/>
    </source>
</evidence>
<dbReference type="Pfam" id="PF02803">
    <property type="entry name" value="Thiolase_C"/>
    <property type="match status" value="1"/>
</dbReference>
<dbReference type="InterPro" id="IPR020616">
    <property type="entry name" value="Thiolase_N"/>
</dbReference>
<evidence type="ECO:0000256" key="5">
    <source>
        <dbReference type="ARBA" id="ARBA00030755"/>
    </source>
</evidence>
<evidence type="ECO:0000313" key="10">
    <source>
        <dbReference type="EMBL" id="PCS01592.1"/>
    </source>
</evidence>
<feature type="active site" description="Proton acceptor" evidence="6">
    <location>
        <position position="365"/>
    </location>
</feature>
<keyword evidence="3 7" id="KW-0808">Transferase</keyword>
<reference evidence="10 11" key="1">
    <citation type="submission" date="2014-12" db="EMBL/GenBank/DDBJ databases">
        <title>Draft genome sequences of 10 type strains of Lactococcus.</title>
        <authorList>
            <person name="Sun Z."/>
            <person name="Zhong Z."/>
            <person name="Liu W."/>
            <person name="Zhang W."/>
            <person name="Zhang H."/>
        </authorList>
    </citation>
    <scope>NUCLEOTIDE SEQUENCE [LARGE SCALE GENOMIC DNA]</scope>
    <source>
        <strain evidence="10 11">JCM 16395</strain>
    </source>
</reference>
<accession>A0A2A5RQ83</accession>
<dbReference type="EMBL" id="JXJU01000001">
    <property type="protein sequence ID" value="PCS01592.1"/>
    <property type="molecule type" value="Genomic_DNA"/>
</dbReference>
<protein>
    <recommendedName>
        <fullName evidence="2">acetyl-CoA C-acetyltransferase</fullName>
        <ecNumber evidence="2">2.3.1.9</ecNumber>
    </recommendedName>
    <alternativeName>
        <fullName evidence="5">Acetoacetyl-CoA thiolase</fullName>
    </alternativeName>
</protein>
<keyword evidence="11" id="KW-1185">Reference proteome</keyword>
<dbReference type="InterPro" id="IPR020610">
    <property type="entry name" value="Thiolase_AS"/>
</dbReference>
<evidence type="ECO:0000259" key="9">
    <source>
        <dbReference type="Pfam" id="PF02803"/>
    </source>
</evidence>
<dbReference type="InterPro" id="IPR020613">
    <property type="entry name" value="Thiolase_CS"/>
</dbReference>
<dbReference type="RefSeq" id="WP_245811558.1">
    <property type="nucleotide sequence ID" value="NZ_BBAL01000001.1"/>
</dbReference>
<dbReference type="EC" id="2.3.1.9" evidence="2"/>
<dbReference type="PROSITE" id="PS00099">
    <property type="entry name" value="THIOLASE_3"/>
    <property type="match status" value="1"/>
</dbReference>
<dbReference type="PIRSF" id="PIRSF000429">
    <property type="entry name" value="Ac-CoA_Ac_transf"/>
    <property type="match status" value="1"/>
</dbReference>
<keyword evidence="4 7" id="KW-0012">Acyltransferase</keyword>
<evidence type="ECO:0000259" key="8">
    <source>
        <dbReference type="Pfam" id="PF00108"/>
    </source>
</evidence>
<proteinExistence type="inferred from homology"/>
<dbReference type="InterPro" id="IPR016039">
    <property type="entry name" value="Thiolase-like"/>
</dbReference>
<comment type="caution">
    <text evidence="10">The sequence shown here is derived from an EMBL/GenBank/DDBJ whole genome shotgun (WGS) entry which is preliminary data.</text>
</comment>
<evidence type="ECO:0000256" key="6">
    <source>
        <dbReference type="PIRSR" id="PIRSR000429-1"/>
    </source>
</evidence>
<dbReference type="SUPFAM" id="SSF53901">
    <property type="entry name" value="Thiolase-like"/>
    <property type="match status" value="2"/>
</dbReference>
<evidence type="ECO:0000256" key="3">
    <source>
        <dbReference type="ARBA" id="ARBA00022679"/>
    </source>
</evidence>
<organism evidence="10 11">
    <name type="scientific">Lactococcus fujiensis JCM 16395</name>
    <dbReference type="NCBI Taxonomy" id="1291764"/>
    <lineage>
        <taxon>Bacteria</taxon>
        <taxon>Bacillati</taxon>
        <taxon>Bacillota</taxon>
        <taxon>Bacilli</taxon>
        <taxon>Lactobacillales</taxon>
        <taxon>Streptococcaceae</taxon>
        <taxon>Lactococcus</taxon>
    </lineage>
</organism>
<dbReference type="GO" id="GO:0003985">
    <property type="term" value="F:acetyl-CoA C-acetyltransferase activity"/>
    <property type="evidence" value="ECO:0007669"/>
    <property type="project" value="UniProtKB-EC"/>
</dbReference>
<evidence type="ECO:0000256" key="1">
    <source>
        <dbReference type="ARBA" id="ARBA00010982"/>
    </source>
</evidence>
<feature type="active site" description="Acyl-thioester intermediate" evidence="6">
    <location>
        <position position="89"/>
    </location>
</feature>
<dbReference type="Proteomes" id="UP000218181">
    <property type="component" value="Unassembled WGS sequence"/>
</dbReference>
<dbReference type="NCBIfam" id="TIGR01930">
    <property type="entry name" value="AcCoA-C-Actrans"/>
    <property type="match status" value="1"/>
</dbReference>
<name>A0A2A5RQ83_9LACT</name>
<dbReference type="AlphaFoldDB" id="A0A2A5RQ83"/>
<dbReference type="Pfam" id="PF00108">
    <property type="entry name" value="Thiolase_N"/>
    <property type="match status" value="1"/>
</dbReference>
<dbReference type="PROSITE" id="PS00737">
    <property type="entry name" value="THIOLASE_2"/>
    <property type="match status" value="1"/>
</dbReference>
<gene>
    <name evidence="10" type="ORF">RT41_GL000356</name>
</gene>
<evidence type="ECO:0000313" key="11">
    <source>
        <dbReference type="Proteomes" id="UP000218181"/>
    </source>
</evidence>
<feature type="active site" description="Proton acceptor" evidence="6">
    <location>
        <position position="335"/>
    </location>
</feature>
<evidence type="ECO:0000256" key="7">
    <source>
        <dbReference type="RuleBase" id="RU003557"/>
    </source>
</evidence>
<feature type="domain" description="Thiolase C-terminal" evidence="9">
    <location>
        <begin position="257"/>
        <end position="377"/>
    </location>
</feature>
<dbReference type="InterPro" id="IPR020617">
    <property type="entry name" value="Thiolase_C"/>
</dbReference>
<dbReference type="CDD" id="cd00751">
    <property type="entry name" value="thiolase"/>
    <property type="match status" value="1"/>
</dbReference>
<feature type="domain" description="Thiolase N-terminal" evidence="8">
    <location>
        <begin position="6"/>
        <end position="247"/>
    </location>
</feature>